<name>A0ABU4G266_9BACL</name>
<comment type="caution">
    <text evidence="2">The sequence shown here is derived from an EMBL/GenBank/DDBJ whole genome shotgun (WGS) entry which is preliminary data.</text>
</comment>
<organism evidence="2 3">
    <name type="scientific">Sporosarcina aquimarina</name>
    <dbReference type="NCBI Taxonomy" id="114975"/>
    <lineage>
        <taxon>Bacteria</taxon>
        <taxon>Bacillati</taxon>
        <taxon>Bacillota</taxon>
        <taxon>Bacilli</taxon>
        <taxon>Bacillales</taxon>
        <taxon>Caryophanaceae</taxon>
        <taxon>Sporosarcina</taxon>
    </lineage>
</organism>
<protein>
    <submittedName>
        <fullName evidence="2">Uncharacterized protein</fullName>
    </submittedName>
</protein>
<reference evidence="2 3" key="1">
    <citation type="submission" date="2023-06" db="EMBL/GenBank/DDBJ databases">
        <title>Sporosarcina sp. nov., isolated from Korean traditional fermented seafood 'Jeotgal'.</title>
        <authorList>
            <person name="Yang A.-I."/>
            <person name="Shin N.-R."/>
        </authorList>
    </citation>
    <scope>NUCLEOTIDE SEQUENCE [LARGE SCALE GENOMIC DNA]</scope>
    <source>
        <strain evidence="2 3">KCTC3840</strain>
    </source>
</reference>
<dbReference type="Proteomes" id="UP001280629">
    <property type="component" value="Unassembled WGS sequence"/>
</dbReference>
<accession>A0ABU4G266</accession>
<proteinExistence type="predicted"/>
<dbReference type="EMBL" id="JAUBDH010000005">
    <property type="protein sequence ID" value="MDW0110455.1"/>
    <property type="molecule type" value="Genomic_DNA"/>
</dbReference>
<evidence type="ECO:0000313" key="3">
    <source>
        <dbReference type="Proteomes" id="UP001280629"/>
    </source>
</evidence>
<keyword evidence="1" id="KW-0175">Coiled coil</keyword>
<feature type="coiled-coil region" evidence="1">
    <location>
        <begin position="24"/>
        <end position="83"/>
    </location>
</feature>
<evidence type="ECO:0000256" key="1">
    <source>
        <dbReference type="SAM" id="Coils"/>
    </source>
</evidence>
<dbReference type="RefSeq" id="WP_317936002.1">
    <property type="nucleotide sequence ID" value="NZ_JAUBDH010000005.1"/>
</dbReference>
<gene>
    <name evidence="2" type="ORF">QT716_10445</name>
</gene>
<keyword evidence="3" id="KW-1185">Reference proteome</keyword>
<sequence length="196" mass="22167">MTNFIEFNTYEDYLTQNTERAQAVDKFRQRERDALQAHAELKAEYEKVIADSVASGKDATKQLDALDAKIAEAERVYIRRQQELAVAHAAKPTGLKTTDVIEAQREWAGKVDAEHVAPFLEKMQKARELIAEAVGEFNDAEREYGGYIEEIKHVYKTARANGDTRSLMYPVNPFNRTSVQQQADKIEDTLNGKGAN</sequence>
<evidence type="ECO:0000313" key="2">
    <source>
        <dbReference type="EMBL" id="MDW0110455.1"/>
    </source>
</evidence>